<dbReference type="EMBL" id="CACTIH010007319">
    <property type="protein sequence ID" value="CAA3009510.1"/>
    <property type="molecule type" value="Genomic_DNA"/>
</dbReference>
<reference evidence="1 2" key="1">
    <citation type="submission" date="2019-12" db="EMBL/GenBank/DDBJ databases">
        <authorList>
            <person name="Alioto T."/>
            <person name="Alioto T."/>
            <person name="Gomez Garrido J."/>
        </authorList>
    </citation>
    <scope>NUCLEOTIDE SEQUENCE [LARGE SCALE GENOMIC DNA]</scope>
</reference>
<protein>
    <submittedName>
        <fullName evidence="1">Uncharacterized protein</fullName>
    </submittedName>
</protein>
<dbReference type="AlphaFoldDB" id="A0A8S0TU80"/>
<dbReference type="Gramene" id="OE9A002966T1">
    <property type="protein sequence ID" value="OE9A002966C1"/>
    <property type="gene ID" value="OE9A002966"/>
</dbReference>
<evidence type="ECO:0000313" key="1">
    <source>
        <dbReference type="EMBL" id="CAA3009510.1"/>
    </source>
</evidence>
<name>A0A8S0TU80_OLEEU</name>
<dbReference type="Proteomes" id="UP000594638">
    <property type="component" value="Unassembled WGS sequence"/>
</dbReference>
<comment type="caution">
    <text evidence="1">The sequence shown here is derived from an EMBL/GenBank/DDBJ whole genome shotgun (WGS) entry which is preliminary data.</text>
</comment>
<organism evidence="1 2">
    <name type="scientific">Olea europaea subsp. europaea</name>
    <dbReference type="NCBI Taxonomy" id="158383"/>
    <lineage>
        <taxon>Eukaryota</taxon>
        <taxon>Viridiplantae</taxon>
        <taxon>Streptophyta</taxon>
        <taxon>Embryophyta</taxon>
        <taxon>Tracheophyta</taxon>
        <taxon>Spermatophyta</taxon>
        <taxon>Magnoliopsida</taxon>
        <taxon>eudicotyledons</taxon>
        <taxon>Gunneridae</taxon>
        <taxon>Pentapetalae</taxon>
        <taxon>asterids</taxon>
        <taxon>lamiids</taxon>
        <taxon>Lamiales</taxon>
        <taxon>Oleaceae</taxon>
        <taxon>Oleeae</taxon>
        <taxon>Olea</taxon>
    </lineage>
</organism>
<evidence type="ECO:0000313" key="2">
    <source>
        <dbReference type="Proteomes" id="UP000594638"/>
    </source>
</evidence>
<proteinExistence type="predicted"/>
<keyword evidence="2" id="KW-1185">Reference proteome</keyword>
<sequence>MALVAHFLYGREVDWPLNSFQFLHNELTPELRLLHIIFCTNIYHTSQQTRFNEERARLLYHMARVPEVPLLPREESVAPDALISRRIIENSKARLRGAERVRRLELGPTEPQQVPDADIVLLSRQLSQMQATQVELGRSVGTMTNALEAMQTKSKYTSAVEGSS</sequence>
<gene>
    <name evidence="1" type="ORF">OLEA9_A002966</name>
</gene>
<accession>A0A8S0TU80</accession>